<feature type="region of interest" description="Disordered" evidence="7">
    <location>
        <begin position="893"/>
        <end position="917"/>
    </location>
</feature>
<dbReference type="Pfam" id="PF00512">
    <property type="entry name" value="HisKA"/>
    <property type="match status" value="1"/>
</dbReference>
<sequence>MCVWPAHHGAPRAVSNEPEPQSVEGSEGSALGVRLCGDVGDRTAAVLASRGFVIAEGSDADVGTGDTADIDCIVVGVDVAEDGDVERRADRPVVLYAPEPTAVDDLSRFSGYARTGDVDALCDQLRWVVARGETQRGTCETREGQDGARTSAARSDARLEALHEGTVSLIGATTPTDLFERTVDIASHLLEFDSCYIAIAEDGVLVKQAGVGDVTEESLPIDYGLVGDSYQTGKTHLVGDTYAHPDAKPARASHRSGIAVPLGDDGVFVVIADEPNAFTVIDRGLAELLVRYTEGTLARIRSAEAIQERRDLIETLHDGTAALAAVTTLEDAAVVAVELAERILSFDTCYVGVREGDVVVPYAVSSGAPPDAARPMKTTQGLVGETIRTGESQLVDRIEESNADPTSDTYRSGISVPLGKEGVFQAVSTEEAAFDANDLELAELLGDHLTGTFSRVRAEADLGQQRRRVAQLHAATVELVSCHDVVDLYERAIETARSVLGFDTAYIFVVENDQFVPVAQAIHEDHDPVGTVSLDHGVASETHRTGRSRLVRDVSTAEGAEPLQTVAGGGISVPLGDDGVFQAVSRDPETFDESDLELAELLASHVTANRERLRAETELRSQRDRLSALFENIPDAAVSYRLVDGDPHVQAVNPAFERVFGFTNEELVGENLDEYVIADDPEQLAEARRMNARLKAGESVRTECQRQTNEGLRTFILQVVPLELGQENVAGFAIYTDITDRQERERELRRQNERLEEFANIISHDLRNPLAVASGYLDLAAETGDPSAFERVETSLDRMDRLVEDLLSLARKGQVVGEPVPLDLATVATQAWGGVRTIDATLERPESLPVEGDESRLVELFENLFRNAIEHAGDSVTVRVEALDDTADEVRGFAVEDDGPGIPPEKRDQVCDPGETTSTEGIGYGLAIVQRIVEAHGWSLSVTEGSEGGARFEVRF</sequence>
<dbReference type="InterPro" id="IPR050736">
    <property type="entry name" value="Sensor_HK_Regulatory"/>
</dbReference>
<dbReference type="Pfam" id="PF13185">
    <property type="entry name" value="GAF_2"/>
    <property type="match status" value="3"/>
</dbReference>
<dbReference type="CDD" id="cd00075">
    <property type="entry name" value="HATPase"/>
    <property type="match status" value="1"/>
</dbReference>
<dbReference type="Gene3D" id="3.30.450.40">
    <property type="match status" value="3"/>
</dbReference>
<dbReference type="InterPro" id="IPR036097">
    <property type="entry name" value="HisK_dim/P_sf"/>
</dbReference>
<dbReference type="SMART" id="SM00065">
    <property type="entry name" value="GAF"/>
    <property type="match status" value="3"/>
</dbReference>
<dbReference type="Pfam" id="PF08448">
    <property type="entry name" value="PAS_4"/>
    <property type="match status" value="1"/>
</dbReference>
<dbReference type="SUPFAM" id="SSF47384">
    <property type="entry name" value="Homodimeric domain of signal transducing histidine kinase"/>
    <property type="match status" value="1"/>
</dbReference>
<dbReference type="Gene3D" id="3.30.565.10">
    <property type="entry name" value="Histidine kinase-like ATPase, C-terminal domain"/>
    <property type="match status" value="1"/>
</dbReference>
<evidence type="ECO:0000259" key="8">
    <source>
        <dbReference type="PROSITE" id="PS50109"/>
    </source>
</evidence>
<dbReference type="InterPro" id="IPR000014">
    <property type="entry name" value="PAS"/>
</dbReference>
<dbReference type="SMART" id="SM00091">
    <property type="entry name" value="PAS"/>
    <property type="match status" value="1"/>
</dbReference>
<dbReference type="InterPro" id="IPR036890">
    <property type="entry name" value="HATPase_C_sf"/>
</dbReference>
<dbReference type="AlphaFoldDB" id="A0A2I8VNB6"/>
<feature type="region of interest" description="Disordered" evidence="7">
    <location>
        <begin position="1"/>
        <end position="27"/>
    </location>
</feature>
<dbReference type="SMART" id="SM00388">
    <property type="entry name" value="HisKA"/>
    <property type="match status" value="1"/>
</dbReference>
<dbReference type="NCBIfam" id="TIGR00229">
    <property type="entry name" value="sensory_box"/>
    <property type="match status" value="1"/>
</dbReference>
<dbReference type="CDD" id="cd00130">
    <property type="entry name" value="PAS"/>
    <property type="match status" value="1"/>
</dbReference>
<dbReference type="PROSITE" id="PS50109">
    <property type="entry name" value="HIS_KIN"/>
    <property type="match status" value="1"/>
</dbReference>
<dbReference type="InterPro" id="IPR004358">
    <property type="entry name" value="Sig_transdc_His_kin-like_C"/>
</dbReference>
<dbReference type="KEGG" id="srub:C2R22_18645"/>
<evidence type="ECO:0000256" key="3">
    <source>
        <dbReference type="ARBA" id="ARBA00022553"/>
    </source>
</evidence>
<protein>
    <recommendedName>
        <fullName evidence="2">histidine kinase</fullName>
        <ecNumber evidence="2">2.7.13.3</ecNumber>
    </recommendedName>
</protein>
<dbReference type="Proteomes" id="UP000236584">
    <property type="component" value="Chromosome"/>
</dbReference>
<evidence type="ECO:0000313" key="11">
    <source>
        <dbReference type="Proteomes" id="UP000236584"/>
    </source>
</evidence>
<dbReference type="SUPFAM" id="SSF55874">
    <property type="entry name" value="ATPase domain of HSP90 chaperone/DNA topoisomerase II/histidine kinase"/>
    <property type="match status" value="1"/>
</dbReference>
<accession>A0A2I8VNB6</accession>
<feature type="domain" description="Histidine kinase" evidence="8">
    <location>
        <begin position="761"/>
        <end position="956"/>
    </location>
</feature>
<dbReference type="InterPro" id="IPR035965">
    <property type="entry name" value="PAS-like_dom_sf"/>
</dbReference>
<dbReference type="PANTHER" id="PTHR43711:SF1">
    <property type="entry name" value="HISTIDINE KINASE 1"/>
    <property type="match status" value="1"/>
</dbReference>
<dbReference type="EC" id="2.7.13.3" evidence="2"/>
<dbReference type="PRINTS" id="PR00344">
    <property type="entry name" value="BCTRLSENSOR"/>
</dbReference>
<dbReference type="InterPro" id="IPR003594">
    <property type="entry name" value="HATPase_dom"/>
</dbReference>
<dbReference type="CDD" id="cd00082">
    <property type="entry name" value="HisKA"/>
    <property type="match status" value="1"/>
</dbReference>
<dbReference type="GO" id="GO:0000155">
    <property type="term" value="F:phosphorelay sensor kinase activity"/>
    <property type="evidence" value="ECO:0007669"/>
    <property type="project" value="InterPro"/>
</dbReference>
<dbReference type="SUPFAM" id="SSF55785">
    <property type="entry name" value="PYP-like sensor domain (PAS domain)"/>
    <property type="match status" value="1"/>
</dbReference>
<dbReference type="InterPro" id="IPR029016">
    <property type="entry name" value="GAF-like_dom_sf"/>
</dbReference>
<evidence type="ECO:0000313" key="10">
    <source>
        <dbReference type="EMBL" id="AUV83413.1"/>
    </source>
</evidence>
<comment type="catalytic activity">
    <reaction evidence="1">
        <text>ATP + protein L-histidine = ADP + protein N-phospho-L-histidine.</text>
        <dbReference type="EC" id="2.7.13.3"/>
    </reaction>
</comment>
<keyword evidence="11" id="KW-1185">Reference proteome</keyword>
<dbReference type="Gene3D" id="1.10.287.130">
    <property type="match status" value="1"/>
</dbReference>
<proteinExistence type="predicted"/>
<evidence type="ECO:0000256" key="5">
    <source>
        <dbReference type="ARBA" id="ARBA00022777"/>
    </source>
</evidence>
<dbReference type="EMBL" id="CP026309">
    <property type="protein sequence ID" value="AUV83413.1"/>
    <property type="molecule type" value="Genomic_DNA"/>
</dbReference>
<keyword evidence="4" id="KW-0808">Transferase</keyword>
<reference evidence="10 11" key="1">
    <citation type="submission" date="2018-01" db="EMBL/GenBank/DDBJ databases">
        <title>Complete genome sequence of Salinigranum rubrum GX10T, an extremely halophilic archaeon isolated from a marine solar saltern.</title>
        <authorList>
            <person name="Han S."/>
        </authorList>
    </citation>
    <scope>NUCLEOTIDE SEQUENCE [LARGE SCALE GENOMIC DNA]</scope>
    <source>
        <strain evidence="10 11">GX10</strain>
    </source>
</reference>
<dbReference type="SUPFAM" id="SSF55781">
    <property type="entry name" value="GAF domain-like"/>
    <property type="match status" value="3"/>
</dbReference>
<keyword evidence="3" id="KW-0597">Phosphoprotein</keyword>
<name>A0A2I8VNB6_9EURY</name>
<dbReference type="PANTHER" id="PTHR43711">
    <property type="entry name" value="TWO-COMPONENT HISTIDINE KINASE"/>
    <property type="match status" value="1"/>
</dbReference>
<dbReference type="InterPro" id="IPR003018">
    <property type="entry name" value="GAF"/>
</dbReference>
<gene>
    <name evidence="10" type="ORF">C2R22_18645</name>
</gene>
<dbReference type="Gene3D" id="3.30.450.20">
    <property type="entry name" value="PAS domain"/>
    <property type="match status" value="1"/>
</dbReference>
<evidence type="ECO:0000256" key="1">
    <source>
        <dbReference type="ARBA" id="ARBA00000085"/>
    </source>
</evidence>
<dbReference type="InterPro" id="IPR003661">
    <property type="entry name" value="HisK_dim/P_dom"/>
</dbReference>
<evidence type="ECO:0000256" key="2">
    <source>
        <dbReference type="ARBA" id="ARBA00012438"/>
    </source>
</evidence>
<keyword evidence="5 10" id="KW-0418">Kinase</keyword>
<dbReference type="SMART" id="SM00387">
    <property type="entry name" value="HATPase_c"/>
    <property type="match status" value="1"/>
</dbReference>
<dbReference type="InterPro" id="IPR013656">
    <property type="entry name" value="PAS_4"/>
</dbReference>
<organism evidence="10 11">
    <name type="scientific">Salinigranum rubrum</name>
    <dbReference type="NCBI Taxonomy" id="755307"/>
    <lineage>
        <taxon>Archaea</taxon>
        <taxon>Methanobacteriati</taxon>
        <taxon>Methanobacteriota</taxon>
        <taxon>Stenosarchaea group</taxon>
        <taxon>Halobacteria</taxon>
        <taxon>Halobacteriales</taxon>
        <taxon>Haloferacaceae</taxon>
        <taxon>Salinigranum</taxon>
    </lineage>
</organism>
<evidence type="ECO:0000259" key="9">
    <source>
        <dbReference type="PROSITE" id="PS50112"/>
    </source>
</evidence>
<evidence type="ECO:0000256" key="6">
    <source>
        <dbReference type="ARBA" id="ARBA00023012"/>
    </source>
</evidence>
<dbReference type="Pfam" id="PF02518">
    <property type="entry name" value="HATPase_c"/>
    <property type="match status" value="1"/>
</dbReference>
<feature type="domain" description="PAS" evidence="9">
    <location>
        <begin position="622"/>
        <end position="697"/>
    </location>
</feature>
<evidence type="ECO:0000256" key="7">
    <source>
        <dbReference type="SAM" id="MobiDB-lite"/>
    </source>
</evidence>
<dbReference type="PROSITE" id="PS50112">
    <property type="entry name" value="PAS"/>
    <property type="match status" value="1"/>
</dbReference>
<keyword evidence="6" id="KW-0902">Two-component regulatory system</keyword>
<evidence type="ECO:0000256" key="4">
    <source>
        <dbReference type="ARBA" id="ARBA00022679"/>
    </source>
</evidence>
<dbReference type="InterPro" id="IPR005467">
    <property type="entry name" value="His_kinase_dom"/>
</dbReference>